<evidence type="ECO:0000313" key="6">
    <source>
        <dbReference type="Proteomes" id="UP000263833"/>
    </source>
</evidence>
<gene>
    <name evidence="5" type="ORF">DXH95_10100</name>
</gene>
<organism evidence="5 6">
    <name type="scientific">Sphingorhabdus pulchriflava</name>
    <dbReference type="NCBI Taxonomy" id="2292257"/>
    <lineage>
        <taxon>Bacteria</taxon>
        <taxon>Pseudomonadati</taxon>
        <taxon>Pseudomonadota</taxon>
        <taxon>Alphaproteobacteria</taxon>
        <taxon>Sphingomonadales</taxon>
        <taxon>Sphingomonadaceae</taxon>
        <taxon>Sphingorhabdus</taxon>
    </lineage>
</organism>
<dbReference type="PROSITE" id="PS50915">
    <property type="entry name" value="CRYSTALLIN_BETA_GAMMA"/>
    <property type="match status" value="1"/>
</dbReference>
<dbReference type="RefSeq" id="WP_115549198.1">
    <property type="nucleotide sequence ID" value="NZ_QRGP01000001.1"/>
</dbReference>
<dbReference type="Gene3D" id="2.60.20.10">
    <property type="entry name" value="Crystallins"/>
    <property type="match status" value="1"/>
</dbReference>
<keyword evidence="6" id="KW-1185">Reference proteome</keyword>
<keyword evidence="3" id="KW-0732">Signal</keyword>
<dbReference type="EMBL" id="QRGP01000001">
    <property type="protein sequence ID" value="RDV07654.1"/>
    <property type="molecule type" value="Genomic_DNA"/>
</dbReference>
<feature type="chain" id="PRO_5016828416" description="Beta/gamma crystallin 'Greek key' domain-containing protein" evidence="3">
    <location>
        <begin position="22"/>
        <end position="206"/>
    </location>
</feature>
<evidence type="ECO:0000313" key="5">
    <source>
        <dbReference type="EMBL" id="RDV07654.1"/>
    </source>
</evidence>
<evidence type="ECO:0000256" key="1">
    <source>
        <dbReference type="ARBA" id="ARBA00009646"/>
    </source>
</evidence>
<dbReference type="AlphaFoldDB" id="A0A371BJ92"/>
<dbReference type="InterPro" id="IPR011024">
    <property type="entry name" value="G_crystallin-like"/>
</dbReference>
<feature type="signal peptide" evidence="3">
    <location>
        <begin position="1"/>
        <end position="21"/>
    </location>
</feature>
<dbReference type="InterPro" id="IPR001064">
    <property type="entry name" value="Beta/gamma_crystallin"/>
</dbReference>
<dbReference type="Proteomes" id="UP000263833">
    <property type="component" value="Unassembled WGS sequence"/>
</dbReference>
<feature type="domain" description="Beta/gamma crystallin 'Greek key'" evidence="4">
    <location>
        <begin position="78"/>
        <end position="118"/>
    </location>
</feature>
<evidence type="ECO:0000259" key="4">
    <source>
        <dbReference type="PROSITE" id="PS50915"/>
    </source>
</evidence>
<sequence>MKVLVSAVSLAVLGLTGAALVSQPGYSQSDPEASRFMVQPEATIYRDAGYRGPAVFVGEEERDLGLNWRVNAIRVKSGRWQLCERTNFRGTCHIFDSSQSMLDTPFRGLVIQSMRPIGGGIGGGGGGMNDGGPSLRGLSSQYYAQPTQYGFRVRACAGISATASCAARNADTFCRQMGWNGAAWQTMETVNRVTYLSDVLCTRTGY</sequence>
<comment type="caution">
    <text evidence="5">The sequence shown here is derived from an EMBL/GenBank/DDBJ whole genome shotgun (WGS) entry which is preliminary data.</text>
</comment>
<comment type="similarity">
    <text evidence="1">Belongs to the beta/gamma-crystallin family.</text>
</comment>
<dbReference type="Pfam" id="PF00030">
    <property type="entry name" value="Crystall"/>
    <property type="match status" value="1"/>
</dbReference>
<reference evidence="6" key="1">
    <citation type="submission" date="2018-08" db="EMBL/GenBank/DDBJ databases">
        <authorList>
            <person name="Kim S.-J."/>
            <person name="Jung G.-Y."/>
        </authorList>
    </citation>
    <scope>NUCLEOTIDE SEQUENCE [LARGE SCALE GENOMIC DNA]</scope>
    <source>
        <strain evidence="6">GY_G</strain>
    </source>
</reference>
<dbReference type="OrthoDB" id="7186950at2"/>
<name>A0A371BJ92_9SPHN</name>
<dbReference type="SUPFAM" id="SSF49695">
    <property type="entry name" value="gamma-Crystallin-like"/>
    <property type="match status" value="1"/>
</dbReference>
<evidence type="ECO:0000256" key="2">
    <source>
        <dbReference type="ARBA" id="ARBA00022737"/>
    </source>
</evidence>
<protein>
    <recommendedName>
        <fullName evidence="4">Beta/gamma crystallin 'Greek key' domain-containing protein</fullName>
    </recommendedName>
</protein>
<accession>A0A371BJ92</accession>
<evidence type="ECO:0000256" key="3">
    <source>
        <dbReference type="SAM" id="SignalP"/>
    </source>
</evidence>
<keyword evidence="2" id="KW-0677">Repeat</keyword>
<proteinExistence type="inferred from homology"/>